<evidence type="ECO:0000256" key="6">
    <source>
        <dbReference type="ARBA" id="ARBA00022692"/>
    </source>
</evidence>
<dbReference type="InterPro" id="IPR006260">
    <property type="entry name" value="TonB/TolA_C"/>
</dbReference>
<evidence type="ECO:0000256" key="1">
    <source>
        <dbReference type="ARBA" id="ARBA00004383"/>
    </source>
</evidence>
<keyword evidence="6" id="KW-0812">Transmembrane</keyword>
<dbReference type="Pfam" id="PF03544">
    <property type="entry name" value="TonB_C"/>
    <property type="match status" value="1"/>
</dbReference>
<dbReference type="EMBL" id="CP093313">
    <property type="protein sequence ID" value="UWZ86300.1"/>
    <property type="molecule type" value="Genomic_DNA"/>
</dbReference>
<name>A0A9J7BTU9_9BACT</name>
<dbReference type="KEGG" id="orp:MOP44_10220"/>
<gene>
    <name evidence="11" type="ORF">MOP44_10220</name>
</gene>
<dbReference type="GO" id="GO:0031992">
    <property type="term" value="F:energy transducer activity"/>
    <property type="evidence" value="ECO:0007669"/>
    <property type="project" value="TreeGrafter"/>
</dbReference>
<evidence type="ECO:0000256" key="3">
    <source>
        <dbReference type="ARBA" id="ARBA00022448"/>
    </source>
</evidence>
<dbReference type="Proteomes" id="UP001059380">
    <property type="component" value="Chromosome"/>
</dbReference>
<dbReference type="InterPro" id="IPR051045">
    <property type="entry name" value="TonB-dependent_transducer"/>
</dbReference>
<keyword evidence="9" id="KW-0472">Membrane</keyword>
<reference evidence="11" key="1">
    <citation type="submission" date="2021-04" db="EMBL/GenBank/DDBJ databases">
        <title>Phylogenetic analysis of Acidobacteriaceae.</title>
        <authorList>
            <person name="Qiu L."/>
            <person name="Zhang Q."/>
        </authorList>
    </citation>
    <scope>NUCLEOTIDE SEQUENCE</scope>
    <source>
        <strain evidence="11">DSM 25168</strain>
    </source>
</reference>
<feature type="domain" description="TonB C-terminal" evidence="10">
    <location>
        <begin position="186"/>
        <end position="275"/>
    </location>
</feature>
<dbReference type="GO" id="GO:0098797">
    <property type="term" value="C:plasma membrane protein complex"/>
    <property type="evidence" value="ECO:0007669"/>
    <property type="project" value="TreeGrafter"/>
</dbReference>
<dbReference type="NCBIfam" id="TIGR01352">
    <property type="entry name" value="tonB_Cterm"/>
    <property type="match status" value="1"/>
</dbReference>
<comment type="similarity">
    <text evidence="2">Belongs to the TonB family.</text>
</comment>
<dbReference type="InterPro" id="IPR037682">
    <property type="entry name" value="TonB_C"/>
</dbReference>
<proteinExistence type="inferred from homology"/>
<keyword evidence="3" id="KW-0813">Transport</keyword>
<evidence type="ECO:0000256" key="2">
    <source>
        <dbReference type="ARBA" id="ARBA00006555"/>
    </source>
</evidence>
<evidence type="ECO:0000313" key="11">
    <source>
        <dbReference type="EMBL" id="UWZ86300.1"/>
    </source>
</evidence>
<dbReference type="SUPFAM" id="SSF74653">
    <property type="entry name" value="TolA/TonB C-terminal domain"/>
    <property type="match status" value="1"/>
</dbReference>
<keyword evidence="4" id="KW-1003">Cell membrane</keyword>
<evidence type="ECO:0000256" key="5">
    <source>
        <dbReference type="ARBA" id="ARBA00022519"/>
    </source>
</evidence>
<dbReference type="PANTHER" id="PTHR33446">
    <property type="entry name" value="PROTEIN TONB-RELATED"/>
    <property type="match status" value="1"/>
</dbReference>
<dbReference type="PANTHER" id="PTHR33446:SF2">
    <property type="entry name" value="PROTEIN TONB"/>
    <property type="match status" value="1"/>
</dbReference>
<comment type="subcellular location">
    <subcellularLocation>
        <location evidence="1">Cell inner membrane</location>
        <topology evidence="1">Single-pass membrane protein</topology>
        <orientation evidence="1">Periplasmic side</orientation>
    </subcellularLocation>
</comment>
<evidence type="ECO:0000256" key="4">
    <source>
        <dbReference type="ARBA" id="ARBA00022475"/>
    </source>
</evidence>
<dbReference type="GO" id="GO:0055085">
    <property type="term" value="P:transmembrane transport"/>
    <property type="evidence" value="ECO:0007669"/>
    <property type="project" value="InterPro"/>
</dbReference>
<dbReference type="PROSITE" id="PS52015">
    <property type="entry name" value="TONB_CTD"/>
    <property type="match status" value="1"/>
</dbReference>
<accession>A0A9J7BTU9</accession>
<evidence type="ECO:0000256" key="9">
    <source>
        <dbReference type="ARBA" id="ARBA00023136"/>
    </source>
</evidence>
<dbReference type="RefSeq" id="WP_260795941.1">
    <property type="nucleotide sequence ID" value="NZ_CP093313.1"/>
</dbReference>
<evidence type="ECO:0000259" key="10">
    <source>
        <dbReference type="PROSITE" id="PS52015"/>
    </source>
</evidence>
<keyword evidence="12" id="KW-1185">Reference proteome</keyword>
<sequence>MSLEPASDSLFQQHAATHTNPWSVGTSVIVNGSILALLLCIGLGRKTPLPLVSRLGHVSLHDYTLFAPPSTHGGNGGGNHDLLPAIEGRLPQFQRTPIIPPQVQALDKPILALNPAIAVPPDVKLPDNPTLPNLGVYRSSNTVVLSNGPGSDAGIGSGKHGGVGNGKGNRGWGSDDGPGVYSPGVNGVSPPVPLFEPEAEFSDEARRQKYQGVCMISLIVDAHGNPRNVRVVHPLGMGLDERALQAVQLYRFKPAMKDGHPVPVAITVAVNFHLF</sequence>
<evidence type="ECO:0000256" key="7">
    <source>
        <dbReference type="ARBA" id="ARBA00022927"/>
    </source>
</evidence>
<evidence type="ECO:0000256" key="8">
    <source>
        <dbReference type="ARBA" id="ARBA00022989"/>
    </source>
</evidence>
<dbReference type="GO" id="GO:0015031">
    <property type="term" value="P:protein transport"/>
    <property type="evidence" value="ECO:0007669"/>
    <property type="project" value="UniProtKB-KW"/>
</dbReference>
<protein>
    <submittedName>
        <fullName evidence="11">Energy transducer TonB</fullName>
    </submittedName>
</protein>
<keyword evidence="5" id="KW-0997">Cell inner membrane</keyword>
<organism evidence="11 12">
    <name type="scientific">Occallatibacter riparius</name>
    <dbReference type="NCBI Taxonomy" id="1002689"/>
    <lineage>
        <taxon>Bacteria</taxon>
        <taxon>Pseudomonadati</taxon>
        <taxon>Acidobacteriota</taxon>
        <taxon>Terriglobia</taxon>
        <taxon>Terriglobales</taxon>
        <taxon>Acidobacteriaceae</taxon>
        <taxon>Occallatibacter</taxon>
    </lineage>
</organism>
<dbReference type="AlphaFoldDB" id="A0A9J7BTU9"/>
<dbReference type="Gene3D" id="3.30.1150.10">
    <property type="match status" value="1"/>
</dbReference>
<keyword evidence="8" id="KW-1133">Transmembrane helix</keyword>
<evidence type="ECO:0000313" key="12">
    <source>
        <dbReference type="Proteomes" id="UP001059380"/>
    </source>
</evidence>
<keyword evidence="7" id="KW-0653">Protein transport</keyword>